<keyword evidence="1" id="KW-0808">Transferase</keyword>
<dbReference type="Proteomes" id="UP001525021">
    <property type="component" value="Unassembled WGS sequence"/>
</dbReference>
<sequence length="263" mass="30221">MEKINTQSADVITQLTKMAEMKNASIEQLIPFYCQERLLNRLSTSSYYDQFYIEGDFLFFTLAEGVGMPPNELTLTAQQSAYQNDLVQQAFAEICSIKIPEDGVQFFENDIESIIMDTSIHLKIPATLGSITTYIEVKITFIENRVAPQIITSPSVLDMKPAELYTYPIEYVVAQALLDIYQYPAVTSKVVLDIERVLQTQHIEGRKLQAYLEEMLDQHRLTLEVTPILEKGIVKQFFDPIYEAMIADGEFFKQWNSKEQAWQ</sequence>
<proteinExistence type="predicted"/>
<accession>A0ABT2DKU6</accession>
<dbReference type="GO" id="GO:0016740">
    <property type="term" value="F:transferase activity"/>
    <property type="evidence" value="ECO:0007669"/>
    <property type="project" value="UniProtKB-KW"/>
</dbReference>
<dbReference type="RefSeq" id="WP_012294190.1">
    <property type="nucleotide sequence ID" value="NZ_JANTOO010000001.1"/>
</dbReference>
<name>A0ABT2DKU6_9BACI</name>
<evidence type="ECO:0000313" key="1">
    <source>
        <dbReference type="EMBL" id="MCS1394646.1"/>
    </source>
</evidence>
<dbReference type="EMBL" id="JANTOO010000001">
    <property type="protein sequence ID" value="MCS1394646.1"/>
    <property type="molecule type" value="Genomic_DNA"/>
</dbReference>
<dbReference type="Pfam" id="PF08843">
    <property type="entry name" value="AbiEii"/>
    <property type="match status" value="1"/>
</dbReference>
<keyword evidence="2" id="KW-1185">Reference proteome</keyword>
<reference evidence="1 2" key="1">
    <citation type="submission" date="2022-08" db="EMBL/GenBank/DDBJ databases">
        <title>Lysinibacillus sequencing.</title>
        <authorList>
            <person name="Dunlap C."/>
        </authorList>
    </citation>
    <scope>NUCLEOTIDE SEQUENCE [LARGE SCALE GENOMIC DNA]</scope>
    <source>
        <strain evidence="1 2">PB211</strain>
    </source>
</reference>
<protein>
    <submittedName>
        <fullName evidence="1">Nucleotidyl transferase AbiEii/AbiGii toxin family protein</fullName>
    </submittedName>
</protein>
<gene>
    <name evidence="1" type="ORF">NXZ79_00980</name>
</gene>
<organism evidence="1 2">
    <name type="scientific">Lysinibacillus pinottii</name>
    <dbReference type="NCBI Taxonomy" id="2973932"/>
    <lineage>
        <taxon>Bacteria</taxon>
        <taxon>Bacillati</taxon>
        <taxon>Bacillota</taxon>
        <taxon>Bacilli</taxon>
        <taxon>Bacillales</taxon>
        <taxon>Bacillaceae</taxon>
        <taxon>Lysinibacillus</taxon>
    </lineage>
</organism>
<comment type="caution">
    <text evidence="1">The sequence shown here is derived from an EMBL/GenBank/DDBJ whole genome shotgun (WGS) entry which is preliminary data.</text>
</comment>
<evidence type="ECO:0000313" key="2">
    <source>
        <dbReference type="Proteomes" id="UP001525021"/>
    </source>
</evidence>
<dbReference type="InterPro" id="IPR014942">
    <property type="entry name" value="AbiEii"/>
</dbReference>